<dbReference type="InterPro" id="IPR003795">
    <property type="entry name" value="DUF192"/>
</dbReference>
<gene>
    <name evidence="1" type="ORF">MOP44_21230</name>
</gene>
<dbReference type="EMBL" id="CP093313">
    <property type="protein sequence ID" value="UWZ83081.1"/>
    <property type="molecule type" value="Genomic_DNA"/>
</dbReference>
<evidence type="ECO:0000313" key="2">
    <source>
        <dbReference type="Proteomes" id="UP001059380"/>
    </source>
</evidence>
<proteinExistence type="predicted"/>
<dbReference type="AlphaFoldDB" id="A0A9J7BKW4"/>
<dbReference type="Pfam" id="PF02643">
    <property type="entry name" value="DUF192"/>
    <property type="match status" value="1"/>
</dbReference>
<dbReference type="KEGG" id="orp:MOP44_21230"/>
<dbReference type="Gene3D" id="2.60.120.1140">
    <property type="entry name" value="Protein of unknown function DUF192"/>
    <property type="match status" value="1"/>
</dbReference>
<organism evidence="1 2">
    <name type="scientific">Occallatibacter riparius</name>
    <dbReference type="NCBI Taxonomy" id="1002689"/>
    <lineage>
        <taxon>Bacteria</taxon>
        <taxon>Pseudomonadati</taxon>
        <taxon>Acidobacteriota</taxon>
        <taxon>Terriglobia</taxon>
        <taxon>Terriglobales</taxon>
        <taxon>Acidobacteriaceae</taxon>
        <taxon>Occallatibacter</taxon>
    </lineage>
</organism>
<protein>
    <submittedName>
        <fullName evidence="1">DUF192 domain-containing protein</fullName>
    </submittedName>
</protein>
<accession>A0A9J7BKW4</accession>
<name>A0A9J7BKW4_9BACT</name>
<dbReference type="PANTHER" id="PTHR37953">
    <property type="entry name" value="UPF0127 PROTEIN MJ1496"/>
    <property type="match status" value="1"/>
</dbReference>
<sequence length="141" mass="15618">MADPQPKPSLWRRVFPAQEPGPARFLRIRNITRQTEIGAGIEVADTAARRNKGLLGRTGLEPGEGLWIVPCEAVHTFAMKFSLDLIYLDRKRRVVKVRGDVRPGRISGAFRSHSVIELPTGAIAASQTQRGDILEFDSLDS</sequence>
<keyword evidence="2" id="KW-1185">Reference proteome</keyword>
<evidence type="ECO:0000313" key="1">
    <source>
        <dbReference type="EMBL" id="UWZ83081.1"/>
    </source>
</evidence>
<dbReference type="Proteomes" id="UP001059380">
    <property type="component" value="Chromosome"/>
</dbReference>
<reference evidence="1" key="1">
    <citation type="submission" date="2021-04" db="EMBL/GenBank/DDBJ databases">
        <title>Phylogenetic analysis of Acidobacteriaceae.</title>
        <authorList>
            <person name="Qiu L."/>
            <person name="Zhang Q."/>
        </authorList>
    </citation>
    <scope>NUCLEOTIDE SEQUENCE</scope>
    <source>
        <strain evidence="1">DSM 25168</strain>
    </source>
</reference>
<dbReference type="RefSeq" id="WP_260792414.1">
    <property type="nucleotide sequence ID" value="NZ_CP093313.1"/>
</dbReference>
<dbReference type="InterPro" id="IPR038695">
    <property type="entry name" value="Saro_0823-like_sf"/>
</dbReference>
<dbReference type="PANTHER" id="PTHR37953:SF1">
    <property type="entry name" value="UPF0127 PROTEIN MJ1496"/>
    <property type="match status" value="1"/>
</dbReference>